<evidence type="ECO:0000256" key="2">
    <source>
        <dbReference type="ARBA" id="ARBA00005189"/>
    </source>
</evidence>
<dbReference type="PANTHER" id="PTHR13693:SF77">
    <property type="entry name" value="8-AMINO-7-OXONONANOATE SYNTHASE"/>
    <property type="match status" value="1"/>
</dbReference>
<evidence type="ECO:0000256" key="4">
    <source>
        <dbReference type="ARBA" id="ARBA00022679"/>
    </source>
</evidence>
<keyword evidence="4 8" id="KW-0808">Transferase</keyword>
<dbReference type="EC" id="2.3.1.47" evidence="8"/>
<evidence type="ECO:0000256" key="6">
    <source>
        <dbReference type="RuleBase" id="RU003693"/>
    </source>
</evidence>
<dbReference type="SUPFAM" id="SSF53383">
    <property type="entry name" value="PLP-dependent transferases"/>
    <property type="match status" value="1"/>
</dbReference>
<dbReference type="InterPro" id="IPR001917">
    <property type="entry name" value="Aminotrans_II_pyridoxalP_BS"/>
</dbReference>
<comment type="pathway">
    <text evidence="2">Lipid metabolism.</text>
</comment>
<dbReference type="eggNOG" id="COG0156">
    <property type="taxonomic scope" value="Bacteria"/>
</dbReference>
<comment type="similarity">
    <text evidence="3">Belongs to the class-II pyridoxal-phosphate-dependent aminotransferase family. BioF subfamily.</text>
</comment>
<dbReference type="InterPro" id="IPR015424">
    <property type="entry name" value="PyrdxlP-dep_Trfase"/>
</dbReference>
<dbReference type="InterPro" id="IPR015422">
    <property type="entry name" value="PyrdxlP-dep_Trfase_small"/>
</dbReference>
<evidence type="ECO:0000313" key="9">
    <source>
        <dbReference type="Proteomes" id="UP000011058"/>
    </source>
</evidence>
<dbReference type="PANTHER" id="PTHR13693">
    <property type="entry name" value="CLASS II AMINOTRANSFERASE/8-AMINO-7-OXONONANOATE SYNTHASE"/>
    <property type="match status" value="1"/>
</dbReference>
<keyword evidence="9" id="KW-1185">Reference proteome</keyword>
<dbReference type="EMBL" id="HE796683">
    <property type="protein sequence ID" value="CCG98436.1"/>
    <property type="molecule type" value="Genomic_DNA"/>
</dbReference>
<dbReference type="InterPro" id="IPR004839">
    <property type="entry name" value="Aminotransferase_I/II_large"/>
</dbReference>
<keyword evidence="8" id="KW-0012">Acyltransferase</keyword>
<keyword evidence="5 6" id="KW-0663">Pyridoxal phosphate</keyword>
<dbReference type="KEGG" id="fae:FAES_0424"/>
<dbReference type="Proteomes" id="UP000011058">
    <property type="component" value="Chromosome"/>
</dbReference>
<evidence type="ECO:0000256" key="3">
    <source>
        <dbReference type="ARBA" id="ARBA00010008"/>
    </source>
</evidence>
<dbReference type="PATRIC" id="fig|1166018.3.peg.432"/>
<dbReference type="Gene3D" id="3.40.640.10">
    <property type="entry name" value="Type I PLP-dependent aspartate aminotransferase-like (Major domain)"/>
    <property type="match status" value="1"/>
</dbReference>
<dbReference type="InterPro" id="IPR050087">
    <property type="entry name" value="AON_synthase_class-II"/>
</dbReference>
<dbReference type="PROSITE" id="PS00599">
    <property type="entry name" value="AA_TRANSFER_CLASS_2"/>
    <property type="match status" value="1"/>
</dbReference>
<dbReference type="AlphaFoldDB" id="I0K2T3"/>
<evidence type="ECO:0000256" key="1">
    <source>
        <dbReference type="ARBA" id="ARBA00001933"/>
    </source>
</evidence>
<dbReference type="Pfam" id="PF00155">
    <property type="entry name" value="Aminotran_1_2"/>
    <property type="match status" value="1"/>
</dbReference>
<name>I0K2T3_9BACT</name>
<dbReference type="RefSeq" id="WP_015329536.1">
    <property type="nucleotide sequence ID" value="NC_020054.1"/>
</dbReference>
<sequence>MNVGTSTTEWLAARLEQELTRRQQSGLLRRLALANTIDFTSNDYLGLARSPALAQHIQQQTIGAERNGATGSRLLAGNSELAESVEHYLAHVYRAESALVFNSGYNANVGLLACLPQRGDTLLTDELIHASLIDGARLSYATRQRFAHNDLADLEQKLQQASGRVFVVVESVYSMDGDEAPLRALADLCDQYGAALLVDEAHASGVYGLNEADGTAPGLVVAYGLQDRVFARIHTFGKALGVHGAVVVGPTLLRDYLINTARSFIYTTALPPHALLAIRCAHEVLAQDTSPIHRLHELIACFQKTAAQLAPSLPWLESTSPIQGLIVPGNEAVRAVAGRAQAAGYDVRPIVSPTVPPGQERLRLCLHSFNTEDEIRGLLDTIRSAA</sequence>
<accession>I0K2T3</accession>
<dbReference type="HOGENOM" id="CLU_015846_11_2_10"/>
<evidence type="ECO:0000256" key="5">
    <source>
        <dbReference type="ARBA" id="ARBA00022898"/>
    </source>
</evidence>
<dbReference type="GO" id="GO:0008710">
    <property type="term" value="F:8-amino-7-oxononanoate synthase activity"/>
    <property type="evidence" value="ECO:0007669"/>
    <property type="project" value="UniProtKB-EC"/>
</dbReference>
<reference evidence="8 9" key="1">
    <citation type="journal article" date="2012" name="J. Bacteriol.">
        <title>Genome Sequence of Fibrella aestuarina BUZ 2T, a Filamentous Marine Bacterium.</title>
        <authorList>
            <person name="Filippini M."/>
            <person name="Qi W."/>
            <person name="Blom J."/>
            <person name="Goesmann A."/>
            <person name="Smits T.H."/>
            <person name="Bagheri H.C."/>
        </authorList>
    </citation>
    <scope>NUCLEOTIDE SEQUENCE [LARGE SCALE GENOMIC DNA]</scope>
    <source>
        <strain evidence="9">BUZ 2T</strain>
    </source>
</reference>
<organism evidence="8 9">
    <name type="scientific">Fibrella aestuarina BUZ 2</name>
    <dbReference type="NCBI Taxonomy" id="1166018"/>
    <lineage>
        <taxon>Bacteria</taxon>
        <taxon>Pseudomonadati</taxon>
        <taxon>Bacteroidota</taxon>
        <taxon>Cytophagia</taxon>
        <taxon>Cytophagales</taxon>
        <taxon>Spirosomataceae</taxon>
        <taxon>Fibrella</taxon>
    </lineage>
</organism>
<protein>
    <submittedName>
        <fullName evidence="8">8-amino-7-oxononanoate synthase</fullName>
        <ecNumber evidence="8">2.3.1.47</ecNumber>
    </submittedName>
</protein>
<dbReference type="OrthoDB" id="9807157at2"/>
<evidence type="ECO:0000313" key="8">
    <source>
        <dbReference type="EMBL" id="CCG98436.1"/>
    </source>
</evidence>
<dbReference type="Gene3D" id="3.90.1150.10">
    <property type="entry name" value="Aspartate Aminotransferase, domain 1"/>
    <property type="match status" value="1"/>
</dbReference>
<evidence type="ECO:0000259" key="7">
    <source>
        <dbReference type="Pfam" id="PF00155"/>
    </source>
</evidence>
<gene>
    <name evidence="8" type="ORF">FAES_0424</name>
</gene>
<dbReference type="STRING" id="1166018.FAES_0424"/>
<comment type="cofactor">
    <cofactor evidence="1 6">
        <name>pyridoxal 5'-phosphate</name>
        <dbReference type="ChEBI" id="CHEBI:597326"/>
    </cofactor>
</comment>
<proteinExistence type="inferred from homology"/>
<feature type="domain" description="Aminotransferase class I/classII large" evidence="7">
    <location>
        <begin position="35"/>
        <end position="382"/>
    </location>
</feature>
<dbReference type="InterPro" id="IPR015421">
    <property type="entry name" value="PyrdxlP-dep_Trfase_major"/>
</dbReference>
<dbReference type="GO" id="GO:0030170">
    <property type="term" value="F:pyridoxal phosphate binding"/>
    <property type="evidence" value="ECO:0007669"/>
    <property type="project" value="InterPro"/>
</dbReference>